<dbReference type="RefSeq" id="WP_179913811.1">
    <property type="nucleotide sequence ID" value="NZ_JACBYE010000033.1"/>
</dbReference>
<dbReference type="EMBL" id="JACBYE010000033">
    <property type="protein sequence ID" value="NYS94410.1"/>
    <property type="molecule type" value="Genomic_DNA"/>
</dbReference>
<sequence>MHAILARLTLSPVLLPGASGRTDVSARARAVVVARITSLLEEAGLSRLGAGAEADHPHVLVVAPARRPMIAVDARPDLGALGLETSSAPGGPGSGVGGGSPALDVTSALDVTATVAVTLLRLAGWHGAVETIEVAGHADDGANSAHDALAALDSLEAVVSARLPGRRLVLLATGSDEAELPAGARPALAVAHARVRTLGDRLGVARVSPDALVD</sequence>
<accession>A0A853EVE7</accession>
<evidence type="ECO:0000313" key="1">
    <source>
        <dbReference type="EMBL" id="NYS94410.1"/>
    </source>
</evidence>
<organism evidence="1 2">
    <name type="scientific">Sanguibacter inulinus</name>
    <dbReference type="NCBI Taxonomy" id="60922"/>
    <lineage>
        <taxon>Bacteria</taxon>
        <taxon>Bacillati</taxon>
        <taxon>Actinomycetota</taxon>
        <taxon>Actinomycetes</taxon>
        <taxon>Micrococcales</taxon>
        <taxon>Sanguibacteraceae</taxon>
        <taxon>Sanguibacter</taxon>
    </lineage>
</organism>
<protein>
    <submittedName>
        <fullName evidence="1">Uncharacterized protein</fullName>
    </submittedName>
</protein>
<dbReference type="AlphaFoldDB" id="A0A853EVE7"/>
<reference evidence="1 2" key="1">
    <citation type="submission" date="2020-07" db="EMBL/GenBank/DDBJ databases">
        <title>MOT database genomes.</title>
        <authorList>
            <person name="Joseph S."/>
            <person name="Aduse-Opoku J."/>
            <person name="Hashim A."/>
            <person name="Wade W."/>
            <person name="Curtis M."/>
        </authorList>
    </citation>
    <scope>NUCLEOTIDE SEQUENCE [LARGE SCALE GENOMIC DNA]</scope>
    <source>
        <strain evidence="1 2">DSM 100099</strain>
    </source>
</reference>
<evidence type="ECO:0000313" key="2">
    <source>
        <dbReference type="Proteomes" id="UP000561011"/>
    </source>
</evidence>
<gene>
    <name evidence="1" type="ORF">HZZ10_12895</name>
</gene>
<dbReference type="Proteomes" id="UP000561011">
    <property type="component" value="Unassembled WGS sequence"/>
</dbReference>
<proteinExistence type="predicted"/>
<comment type="caution">
    <text evidence="1">The sequence shown here is derived from an EMBL/GenBank/DDBJ whole genome shotgun (WGS) entry which is preliminary data.</text>
</comment>
<name>A0A853EVE7_9MICO</name>
<keyword evidence="2" id="KW-1185">Reference proteome</keyword>